<dbReference type="InterPro" id="IPR044563">
    <property type="entry name" value="Sgt1-like"/>
</dbReference>
<dbReference type="AlphaFoldDB" id="A0A1E3NM16"/>
<dbReference type="Pfam" id="PF05002">
    <property type="entry name" value="SGS"/>
    <property type="match status" value="1"/>
</dbReference>
<dbReference type="InterPro" id="IPR007699">
    <property type="entry name" value="SGS_dom"/>
</dbReference>
<dbReference type="InterPro" id="IPR008978">
    <property type="entry name" value="HSP20-like_chaperone"/>
</dbReference>
<evidence type="ECO:0000313" key="6">
    <source>
        <dbReference type="Proteomes" id="UP000094455"/>
    </source>
</evidence>
<feature type="domain" description="SGS" evidence="3">
    <location>
        <begin position="299"/>
        <end position="383"/>
    </location>
</feature>
<dbReference type="Gene3D" id="1.25.40.10">
    <property type="entry name" value="Tetratricopeptide repeat domain"/>
    <property type="match status" value="1"/>
</dbReference>
<organism evidence="5 6">
    <name type="scientific">Pichia membranifaciens NRRL Y-2026</name>
    <dbReference type="NCBI Taxonomy" id="763406"/>
    <lineage>
        <taxon>Eukaryota</taxon>
        <taxon>Fungi</taxon>
        <taxon>Dikarya</taxon>
        <taxon>Ascomycota</taxon>
        <taxon>Saccharomycotina</taxon>
        <taxon>Pichiomycetes</taxon>
        <taxon>Pichiales</taxon>
        <taxon>Pichiaceae</taxon>
        <taxon>Pichia</taxon>
    </lineage>
</organism>
<dbReference type="OrthoDB" id="1898560at2759"/>
<dbReference type="InterPro" id="IPR007052">
    <property type="entry name" value="CS_dom"/>
</dbReference>
<dbReference type="SUPFAM" id="SSF49764">
    <property type="entry name" value="HSP20-like chaperones"/>
    <property type="match status" value="1"/>
</dbReference>
<feature type="compositionally biased region" description="Basic and acidic residues" evidence="2">
    <location>
        <begin position="360"/>
        <end position="373"/>
    </location>
</feature>
<dbReference type="PROSITE" id="PS51203">
    <property type="entry name" value="CS"/>
    <property type="match status" value="1"/>
</dbReference>
<dbReference type="GO" id="GO:0051087">
    <property type="term" value="F:protein-folding chaperone binding"/>
    <property type="evidence" value="ECO:0007669"/>
    <property type="project" value="InterPro"/>
</dbReference>
<gene>
    <name evidence="5" type="ORF">PICMEDRAFT_15155</name>
</gene>
<sequence length="383" mass="43560">MAIADSIALIEELLDKDKLGEAEEQVDQLCQQEGTPSFKILVLKAQISLRSKQYEKCEEVAYKAAEVAYSNGKRNQISEALKLLAMAFFRNKDYDNALKYITYSSSFDDSQNSEIKMFANMVAQKYKKAHDLSDELMEQERQKIISVPLQFSTSGPKKKVTTSSSSNAAVSAQVQAAKQSLRSDWFDSGKTVEISLYVKKIDADTVKAVILPDSIKFEFQDADKLSYHYKVDRLFSSIDETKSTYTVYGTKLQILLIKKNSKAWHALERPQDAHFEDEAAEEEKQGQDIDLTEAKSILSYPSSSNKKIDWSKFDIDDDKEEEDQDPDAFFKKLYENADEDARRAMMKSFMESNGTSLSTDWKDVGSREVKPYEEESENQSSKS</sequence>
<dbReference type="InterPro" id="IPR011990">
    <property type="entry name" value="TPR-like_helical_dom_sf"/>
</dbReference>
<dbReference type="Proteomes" id="UP000094455">
    <property type="component" value="Unassembled WGS sequence"/>
</dbReference>
<dbReference type="SUPFAM" id="SSF48452">
    <property type="entry name" value="TPR-like"/>
    <property type="match status" value="1"/>
</dbReference>
<accession>A0A1E3NM16</accession>
<name>A0A1E3NM16_9ASCO</name>
<dbReference type="EMBL" id="KV454002">
    <property type="protein sequence ID" value="ODQ47167.1"/>
    <property type="molecule type" value="Genomic_DNA"/>
</dbReference>
<evidence type="ECO:0000313" key="5">
    <source>
        <dbReference type="EMBL" id="ODQ47167.1"/>
    </source>
</evidence>
<proteinExistence type="inferred from homology"/>
<protein>
    <recommendedName>
        <fullName evidence="7">CS domain-containing protein</fullName>
    </recommendedName>
</protein>
<dbReference type="PROSITE" id="PS51048">
    <property type="entry name" value="SGS"/>
    <property type="match status" value="1"/>
</dbReference>
<dbReference type="STRING" id="763406.A0A1E3NM16"/>
<evidence type="ECO:0000259" key="4">
    <source>
        <dbReference type="PROSITE" id="PS51203"/>
    </source>
</evidence>
<evidence type="ECO:0008006" key="7">
    <source>
        <dbReference type="Google" id="ProtNLM"/>
    </source>
</evidence>
<dbReference type="PANTHER" id="PTHR45862">
    <property type="entry name" value="PROTEIN SGT1 HOMOLOG"/>
    <property type="match status" value="1"/>
</dbReference>
<dbReference type="SMART" id="SM00028">
    <property type="entry name" value="TPR"/>
    <property type="match status" value="2"/>
</dbReference>
<dbReference type="CDD" id="cd06466">
    <property type="entry name" value="p23_CS_SGT1_like"/>
    <property type="match status" value="1"/>
</dbReference>
<evidence type="ECO:0000256" key="1">
    <source>
        <dbReference type="ARBA" id="ARBA00008509"/>
    </source>
</evidence>
<evidence type="ECO:0000259" key="3">
    <source>
        <dbReference type="PROSITE" id="PS51048"/>
    </source>
</evidence>
<comment type="similarity">
    <text evidence="1">Belongs to the SGT1 family.</text>
</comment>
<dbReference type="Pfam" id="PF04969">
    <property type="entry name" value="CS"/>
    <property type="match status" value="1"/>
</dbReference>
<evidence type="ECO:0000256" key="2">
    <source>
        <dbReference type="SAM" id="MobiDB-lite"/>
    </source>
</evidence>
<feature type="domain" description="CS" evidence="4">
    <location>
        <begin position="178"/>
        <end position="268"/>
    </location>
</feature>
<dbReference type="GeneID" id="30177375"/>
<reference evidence="5 6" key="1">
    <citation type="journal article" date="2016" name="Proc. Natl. Acad. Sci. U.S.A.">
        <title>Comparative genomics of biotechnologically important yeasts.</title>
        <authorList>
            <person name="Riley R."/>
            <person name="Haridas S."/>
            <person name="Wolfe K.H."/>
            <person name="Lopes M.R."/>
            <person name="Hittinger C.T."/>
            <person name="Goeker M."/>
            <person name="Salamov A.A."/>
            <person name="Wisecaver J.H."/>
            <person name="Long T.M."/>
            <person name="Calvey C.H."/>
            <person name="Aerts A.L."/>
            <person name="Barry K.W."/>
            <person name="Choi C."/>
            <person name="Clum A."/>
            <person name="Coughlan A.Y."/>
            <person name="Deshpande S."/>
            <person name="Douglass A.P."/>
            <person name="Hanson S.J."/>
            <person name="Klenk H.-P."/>
            <person name="LaButti K.M."/>
            <person name="Lapidus A."/>
            <person name="Lindquist E.A."/>
            <person name="Lipzen A.M."/>
            <person name="Meier-Kolthoff J.P."/>
            <person name="Ohm R.A."/>
            <person name="Otillar R.P."/>
            <person name="Pangilinan J.L."/>
            <person name="Peng Y."/>
            <person name="Rokas A."/>
            <person name="Rosa C.A."/>
            <person name="Scheuner C."/>
            <person name="Sibirny A.A."/>
            <person name="Slot J.C."/>
            <person name="Stielow J.B."/>
            <person name="Sun H."/>
            <person name="Kurtzman C.P."/>
            <person name="Blackwell M."/>
            <person name="Grigoriev I.V."/>
            <person name="Jeffries T.W."/>
        </authorList>
    </citation>
    <scope>NUCLEOTIDE SEQUENCE [LARGE SCALE GENOMIC DNA]</scope>
    <source>
        <strain evidence="5 6">NRRL Y-2026</strain>
    </source>
</reference>
<dbReference type="Gene3D" id="2.60.40.790">
    <property type="match status" value="1"/>
</dbReference>
<dbReference type="RefSeq" id="XP_019018280.1">
    <property type="nucleotide sequence ID" value="XM_019160688.1"/>
</dbReference>
<keyword evidence="6" id="KW-1185">Reference proteome</keyword>
<dbReference type="InterPro" id="IPR019734">
    <property type="entry name" value="TPR_rpt"/>
</dbReference>
<feature type="region of interest" description="Disordered" evidence="2">
    <location>
        <begin position="352"/>
        <end position="383"/>
    </location>
</feature>